<feature type="transmembrane region" description="Helical" evidence="7">
    <location>
        <begin position="296"/>
        <end position="317"/>
    </location>
</feature>
<dbReference type="InterPro" id="IPR052031">
    <property type="entry name" value="Membrane_Transporter-Flippase"/>
</dbReference>
<dbReference type="NCBIfam" id="TIGR00797">
    <property type="entry name" value="matE"/>
    <property type="match status" value="1"/>
</dbReference>
<dbReference type="PIRSF" id="PIRSF006603">
    <property type="entry name" value="DinF"/>
    <property type="match status" value="1"/>
</dbReference>
<name>A0ABD5UI04_9EURY</name>
<evidence type="ECO:0000256" key="1">
    <source>
        <dbReference type="ARBA" id="ARBA00004651"/>
    </source>
</evidence>
<protein>
    <submittedName>
        <fullName evidence="8">MATE family efflux transporter</fullName>
    </submittedName>
</protein>
<feature type="transmembrane region" description="Helical" evidence="7">
    <location>
        <begin position="464"/>
        <end position="484"/>
    </location>
</feature>
<keyword evidence="5 7" id="KW-1133">Transmembrane helix</keyword>
<dbReference type="CDD" id="cd13142">
    <property type="entry name" value="MATE_like_12"/>
    <property type="match status" value="1"/>
</dbReference>
<comment type="caution">
    <text evidence="8">The sequence shown here is derived from an EMBL/GenBank/DDBJ whole genome shotgun (WGS) entry which is preliminary data.</text>
</comment>
<keyword evidence="4 7" id="KW-0812">Transmembrane</keyword>
<feature type="transmembrane region" description="Helical" evidence="7">
    <location>
        <begin position="234"/>
        <end position="255"/>
    </location>
</feature>
<evidence type="ECO:0000256" key="5">
    <source>
        <dbReference type="ARBA" id="ARBA00022989"/>
    </source>
</evidence>
<evidence type="ECO:0000256" key="6">
    <source>
        <dbReference type="ARBA" id="ARBA00023136"/>
    </source>
</evidence>
<dbReference type="InterPro" id="IPR048279">
    <property type="entry name" value="MdtK-like"/>
</dbReference>
<keyword evidence="3" id="KW-1003">Cell membrane</keyword>
<dbReference type="RefSeq" id="WP_379767383.1">
    <property type="nucleotide sequence ID" value="NZ_JBHSXI010000009.1"/>
</dbReference>
<feature type="transmembrane region" description="Helical" evidence="7">
    <location>
        <begin position="182"/>
        <end position="202"/>
    </location>
</feature>
<feature type="transmembrane region" description="Helical" evidence="7">
    <location>
        <begin position="106"/>
        <end position="128"/>
    </location>
</feature>
<gene>
    <name evidence="8" type="ORF">ACFQEY_08900</name>
</gene>
<accession>A0ABD5UI04</accession>
<comment type="subcellular location">
    <subcellularLocation>
        <location evidence="1">Cell membrane</location>
        <topology evidence="1">Multi-pass membrane protein</topology>
    </subcellularLocation>
</comment>
<reference evidence="8 9" key="1">
    <citation type="journal article" date="2019" name="Int. J. Syst. Evol. Microbiol.">
        <title>The Global Catalogue of Microorganisms (GCM) 10K type strain sequencing project: providing services to taxonomists for standard genome sequencing and annotation.</title>
        <authorList>
            <consortium name="The Broad Institute Genomics Platform"/>
            <consortium name="The Broad Institute Genome Sequencing Center for Infectious Disease"/>
            <person name="Wu L."/>
            <person name="Ma J."/>
        </authorList>
    </citation>
    <scope>NUCLEOTIDE SEQUENCE [LARGE SCALE GENOMIC DNA]</scope>
    <source>
        <strain evidence="8 9">Y73</strain>
    </source>
</reference>
<keyword evidence="2" id="KW-0813">Transport</keyword>
<feature type="transmembrane region" description="Helical" evidence="7">
    <location>
        <begin position="208"/>
        <end position="227"/>
    </location>
</feature>
<dbReference type="EMBL" id="JBHSXI010000009">
    <property type="protein sequence ID" value="MFC6889130.1"/>
    <property type="molecule type" value="Genomic_DNA"/>
</dbReference>
<evidence type="ECO:0000256" key="3">
    <source>
        <dbReference type="ARBA" id="ARBA00022475"/>
    </source>
</evidence>
<evidence type="ECO:0000256" key="2">
    <source>
        <dbReference type="ARBA" id="ARBA00022448"/>
    </source>
</evidence>
<evidence type="ECO:0000313" key="9">
    <source>
        <dbReference type="Proteomes" id="UP001596333"/>
    </source>
</evidence>
<feature type="transmembrane region" description="Helical" evidence="7">
    <location>
        <begin position="148"/>
        <end position="170"/>
    </location>
</feature>
<feature type="transmembrane region" description="Helical" evidence="7">
    <location>
        <begin position="354"/>
        <end position="377"/>
    </location>
</feature>
<feature type="transmembrane region" description="Helical" evidence="7">
    <location>
        <begin position="435"/>
        <end position="458"/>
    </location>
</feature>
<dbReference type="GO" id="GO:0005886">
    <property type="term" value="C:plasma membrane"/>
    <property type="evidence" value="ECO:0007669"/>
    <property type="project" value="UniProtKB-SubCell"/>
</dbReference>
<feature type="transmembrane region" description="Helical" evidence="7">
    <location>
        <begin position="67"/>
        <end position="94"/>
    </location>
</feature>
<feature type="transmembrane region" description="Helical" evidence="7">
    <location>
        <begin position="26"/>
        <end position="47"/>
    </location>
</feature>
<evidence type="ECO:0000256" key="7">
    <source>
        <dbReference type="SAM" id="Phobius"/>
    </source>
</evidence>
<dbReference type="PANTHER" id="PTHR43549">
    <property type="entry name" value="MULTIDRUG RESISTANCE PROTEIN YPNP-RELATED"/>
    <property type="match status" value="1"/>
</dbReference>
<dbReference type="Proteomes" id="UP001596333">
    <property type="component" value="Unassembled WGS sequence"/>
</dbReference>
<feature type="transmembrane region" description="Helical" evidence="7">
    <location>
        <begin position="405"/>
        <end position="423"/>
    </location>
</feature>
<keyword evidence="6 7" id="KW-0472">Membrane</keyword>
<dbReference type="InterPro" id="IPR002528">
    <property type="entry name" value="MATE_fam"/>
</dbReference>
<dbReference type="Pfam" id="PF01554">
    <property type="entry name" value="MatE"/>
    <property type="match status" value="2"/>
</dbReference>
<evidence type="ECO:0000313" key="8">
    <source>
        <dbReference type="EMBL" id="MFC6889130.1"/>
    </source>
</evidence>
<organism evidence="8 9">
    <name type="scientific">Halorubrum trueperi</name>
    <dbReference type="NCBI Taxonomy" id="2004704"/>
    <lineage>
        <taxon>Archaea</taxon>
        <taxon>Methanobacteriati</taxon>
        <taxon>Methanobacteriota</taxon>
        <taxon>Stenosarchaea group</taxon>
        <taxon>Halobacteria</taxon>
        <taxon>Halobacteriales</taxon>
        <taxon>Haloferacaceae</taxon>
        <taxon>Halorubrum</taxon>
    </lineage>
</organism>
<sequence length="511" mass="53199">MGRSSADGTGDERRTDRSVTLTDGDLFRPLVVLSAPIVFSQLLQVGYNLADTYWVGRLGAEPVAALSYAWPIVFLMVSVGGGFTVAGTVLVSQYKGADDAAKSHHVAGQILSFVTLISVVVSLVGYLLSPTLVSLVGATPGTEPYAMAVSYTRIVFVGVAFMFWFFIFDALSRGWGDTRTPLYLMAISVAINVIVDPFLVLGFDGNPVFAWVGLGGLGESLFAATGFTGFGIEGAAVATVFSRGIAATVGLYLLFSGRVGLDPSPADLVPDLPVVRQILDIGAPIAAEQGLRAGGIAVLTAVIALAGDDAVAAYGIVNRLSSLMFLPALGLARGTETVVGQNLGAGQVDRARRAVYMSAGVVVAAFVVVVALAYPFAESIVGFFLNVEAGGAVDSVAVIDIGARYIWITGPVYVFLGIFQIVLGGIRGSGSTRAAMLLSTTELWVFRIPISVLLLVGFGAGIVGVWYAVAISYVGSAAIAVAWFRRGTWTENAITGPNEGSVARAEETAID</sequence>
<dbReference type="PANTHER" id="PTHR43549:SF2">
    <property type="entry name" value="MULTIDRUG RESISTANCE PROTEIN NORM-RELATED"/>
    <property type="match status" value="1"/>
</dbReference>
<dbReference type="AlphaFoldDB" id="A0ABD5UI04"/>
<evidence type="ECO:0000256" key="4">
    <source>
        <dbReference type="ARBA" id="ARBA00022692"/>
    </source>
</evidence>
<keyword evidence="9" id="KW-1185">Reference proteome</keyword>
<proteinExistence type="predicted"/>